<dbReference type="GO" id="GO:0042742">
    <property type="term" value="P:defense response to bacterium"/>
    <property type="evidence" value="ECO:0007669"/>
    <property type="project" value="UniProtKB-ARBA"/>
</dbReference>
<dbReference type="GO" id="GO:0002758">
    <property type="term" value="P:innate immune response-activating signaling pathway"/>
    <property type="evidence" value="ECO:0007669"/>
    <property type="project" value="UniProtKB-ARBA"/>
</dbReference>
<feature type="compositionally biased region" description="Polar residues" evidence="4">
    <location>
        <begin position="127"/>
        <end position="140"/>
    </location>
</feature>
<keyword evidence="1" id="KW-0677">Repeat</keyword>
<dbReference type="OrthoDB" id="1898716at2759"/>
<dbReference type="STRING" id="4540.A0A3L6QZZ4"/>
<dbReference type="PANTHER" id="PTHR23155">
    <property type="entry name" value="DISEASE RESISTANCE PROTEIN RP"/>
    <property type="match status" value="1"/>
</dbReference>
<feature type="coiled-coil region" evidence="3">
    <location>
        <begin position="26"/>
        <end position="109"/>
    </location>
</feature>
<dbReference type="GO" id="GO:0003700">
    <property type="term" value="F:DNA-binding transcription factor activity"/>
    <property type="evidence" value="ECO:0007669"/>
    <property type="project" value="InterPro"/>
</dbReference>
<evidence type="ECO:0000256" key="2">
    <source>
        <dbReference type="ARBA" id="ARBA00022821"/>
    </source>
</evidence>
<protein>
    <submittedName>
        <fullName evidence="6">MADS-box transcription factor 25-like</fullName>
    </submittedName>
</protein>
<dbReference type="Gene3D" id="1.10.10.10">
    <property type="entry name" value="Winged helix-like DNA-binding domain superfamily/Winged helix DNA-binding domain"/>
    <property type="match status" value="1"/>
</dbReference>
<keyword evidence="3" id="KW-0175">Coiled coil</keyword>
<dbReference type="EMBL" id="PQIB02000010">
    <property type="protein sequence ID" value="RLM92103.1"/>
    <property type="molecule type" value="Genomic_DNA"/>
</dbReference>
<dbReference type="GO" id="GO:0009626">
    <property type="term" value="P:plant-type hypersensitive response"/>
    <property type="evidence" value="ECO:0007669"/>
    <property type="project" value="UniProtKB-ARBA"/>
</dbReference>
<dbReference type="Pfam" id="PF23559">
    <property type="entry name" value="WHD_DRP"/>
    <property type="match status" value="1"/>
</dbReference>
<dbReference type="Pfam" id="PF01486">
    <property type="entry name" value="K-box"/>
    <property type="match status" value="1"/>
</dbReference>
<feature type="region of interest" description="Disordered" evidence="4">
    <location>
        <begin position="127"/>
        <end position="158"/>
    </location>
</feature>
<keyword evidence="2" id="KW-0611">Plant defense</keyword>
<organism evidence="6 7">
    <name type="scientific">Panicum miliaceum</name>
    <name type="common">Proso millet</name>
    <name type="synonym">Broomcorn millet</name>
    <dbReference type="NCBI Taxonomy" id="4540"/>
    <lineage>
        <taxon>Eukaryota</taxon>
        <taxon>Viridiplantae</taxon>
        <taxon>Streptophyta</taxon>
        <taxon>Embryophyta</taxon>
        <taxon>Tracheophyta</taxon>
        <taxon>Spermatophyta</taxon>
        <taxon>Magnoliopsida</taxon>
        <taxon>Liliopsida</taxon>
        <taxon>Poales</taxon>
        <taxon>Poaceae</taxon>
        <taxon>PACMAD clade</taxon>
        <taxon>Panicoideae</taxon>
        <taxon>Panicodae</taxon>
        <taxon>Paniceae</taxon>
        <taxon>Panicinae</taxon>
        <taxon>Panicum</taxon>
        <taxon>Panicum sect. Panicum</taxon>
    </lineage>
</organism>
<feature type="domain" description="K-box" evidence="5">
    <location>
        <begin position="26"/>
        <end position="116"/>
    </location>
</feature>
<dbReference type="InterPro" id="IPR044974">
    <property type="entry name" value="Disease_R_plants"/>
</dbReference>
<dbReference type="GO" id="GO:0005634">
    <property type="term" value="C:nucleus"/>
    <property type="evidence" value="ECO:0007669"/>
    <property type="project" value="InterPro"/>
</dbReference>
<proteinExistence type="predicted"/>
<dbReference type="InterPro" id="IPR036388">
    <property type="entry name" value="WH-like_DNA-bd_sf"/>
</dbReference>
<evidence type="ECO:0000256" key="1">
    <source>
        <dbReference type="ARBA" id="ARBA00022737"/>
    </source>
</evidence>
<evidence type="ECO:0000256" key="3">
    <source>
        <dbReference type="SAM" id="Coils"/>
    </source>
</evidence>
<evidence type="ECO:0000259" key="5">
    <source>
        <dbReference type="PROSITE" id="PS51297"/>
    </source>
</evidence>
<reference evidence="7" key="1">
    <citation type="journal article" date="2019" name="Nat. Commun.">
        <title>The genome of broomcorn millet.</title>
        <authorList>
            <person name="Zou C."/>
            <person name="Miki D."/>
            <person name="Li D."/>
            <person name="Tang Q."/>
            <person name="Xiao L."/>
            <person name="Rajput S."/>
            <person name="Deng P."/>
            <person name="Jia W."/>
            <person name="Huang R."/>
            <person name="Zhang M."/>
            <person name="Sun Y."/>
            <person name="Hu J."/>
            <person name="Fu X."/>
            <person name="Schnable P.S."/>
            <person name="Li F."/>
            <person name="Zhang H."/>
            <person name="Feng B."/>
            <person name="Zhu X."/>
            <person name="Liu R."/>
            <person name="Schnable J.C."/>
            <person name="Zhu J.-K."/>
            <person name="Zhang H."/>
        </authorList>
    </citation>
    <scope>NUCLEOTIDE SEQUENCE [LARGE SCALE GENOMIC DNA]</scope>
</reference>
<evidence type="ECO:0000256" key="4">
    <source>
        <dbReference type="SAM" id="MobiDB-lite"/>
    </source>
</evidence>
<dbReference type="FunFam" id="1.10.10.10:FF:000322">
    <property type="entry name" value="Probable disease resistance protein At1g63360"/>
    <property type="match status" value="1"/>
</dbReference>
<gene>
    <name evidence="6" type="ORF">C2845_PM08G10350</name>
</gene>
<dbReference type="Proteomes" id="UP000275267">
    <property type="component" value="Unassembled WGS sequence"/>
</dbReference>
<accession>A0A3L6QZZ4</accession>
<name>A0A3L6QZZ4_PANMI</name>
<dbReference type="AlphaFoldDB" id="A0A3L6QZZ4"/>
<dbReference type="InterPro" id="IPR058922">
    <property type="entry name" value="WHD_DRP"/>
</dbReference>
<sequence length="356" mass="40903">MKSIIERYQEAREDNNCRLLNPISEAKFWQMEVATLRQQVQNLQNNNRKLMGEELSGLAIRDLQFLQSQIEMSLQSIRKKKEQLLVEEIMQLNKKGIVLQKENVELKKEVSIAHQHKLELQKKLYGESTSGDCDRTSGSSDKVRASGSGSDKVPGRSIAHDSSEHISLALSIEGHADEQKLCTKSTTTANYYDLPSHLKTCLLYLSIFLEDHEIWRDRLIWMWIAEGFVQCNEKNSDLYELGDSYFNELLNRSMVQPVGIDFEGRAQSRRVHDMVLDLVIRYQSGEESFVTIWDGTERSASSRMKKLPRLSLQNSSAPVGHNQLVASEAFYGLQSCRRFSELSRFQILRVLDLEHC</sequence>
<keyword evidence="7" id="KW-1185">Reference proteome</keyword>
<dbReference type="PANTHER" id="PTHR23155:SF1116">
    <property type="entry name" value="OS12G0273300 PROTEIN"/>
    <property type="match status" value="1"/>
</dbReference>
<dbReference type="InterPro" id="IPR002487">
    <property type="entry name" value="TF_Kbox"/>
</dbReference>
<comment type="caution">
    <text evidence="6">The sequence shown here is derived from an EMBL/GenBank/DDBJ whole genome shotgun (WGS) entry which is preliminary data.</text>
</comment>
<dbReference type="PROSITE" id="PS51297">
    <property type="entry name" value="K_BOX"/>
    <property type="match status" value="1"/>
</dbReference>
<evidence type="ECO:0000313" key="6">
    <source>
        <dbReference type="EMBL" id="RLM92103.1"/>
    </source>
</evidence>
<evidence type="ECO:0000313" key="7">
    <source>
        <dbReference type="Proteomes" id="UP000275267"/>
    </source>
</evidence>